<name>F8AI07_PYRYC</name>
<proteinExistence type="predicted"/>
<reference evidence="1 2" key="1">
    <citation type="journal article" date="2011" name="J. Bacteriol.">
        <title>Complete genome sequence of the obligate piezophilic hyperthermophilic archaeon Pyrococcus yayanosii CH1.</title>
        <authorList>
            <person name="Jun X."/>
            <person name="Lupeng L."/>
            <person name="Minjuan X."/>
            <person name="Oger P."/>
            <person name="Fengping W."/>
            <person name="Jebbar M."/>
            <person name="Xiang X."/>
        </authorList>
    </citation>
    <scope>NUCLEOTIDE SEQUENCE [LARGE SCALE GENOMIC DNA]</scope>
    <source>
        <strain evidence="2">CH1 / JCM 16557</strain>
    </source>
</reference>
<dbReference type="HOGENOM" id="CLU_3302890_0_0_2"/>
<dbReference type="EMBL" id="CP002779">
    <property type="protein sequence ID" value="AEH25464.1"/>
    <property type="molecule type" value="Genomic_DNA"/>
</dbReference>
<dbReference type="AlphaFoldDB" id="F8AI07"/>
<evidence type="ECO:0000313" key="2">
    <source>
        <dbReference type="Proteomes" id="UP000008386"/>
    </source>
</evidence>
<evidence type="ECO:0000313" key="1">
    <source>
        <dbReference type="EMBL" id="AEH25464.1"/>
    </source>
</evidence>
<organism evidence="1 2">
    <name type="scientific">Pyrococcus yayanosii (strain CH1 / JCM 16557)</name>
    <dbReference type="NCBI Taxonomy" id="529709"/>
    <lineage>
        <taxon>Archaea</taxon>
        <taxon>Methanobacteriati</taxon>
        <taxon>Methanobacteriota</taxon>
        <taxon>Thermococci</taxon>
        <taxon>Thermococcales</taxon>
        <taxon>Thermococcaceae</taxon>
        <taxon>Pyrococcus</taxon>
    </lineage>
</organism>
<gene>
    <name evidence="1" type="ordered locus">PYCH_18070</name>
</gene>
<dbReference type="KEGG" id="pya:PYCH_18070"/>
<protein>
    <submittedName>
        <fullName evidence="1">Uncharacterized protein</fullName>
    </submittedName>
</protein>
<dbReference type="Proteomes" id="UP000008386">
    <property type="component" value="Chromosome"/>
</dbReference>
<sequence length="39" mass="4550">MEASGELGIEKLTVITWGLRKELELEGRRIRILPVEEWV</sequence>
<accession>F8AI07</accession>
<keyword evidence="2" id="KW-1185">Reference proteome</keyword>